<evidence type="ECO:0000313" key="4">
    <source>
        <dbReference type="Proteomes" id="UP000294564"/>
    </source>
</evidence>
<dbReference type="InterPro" id="IPR032812">
    <property type="entry name" value="SbsA_Ig"/>
</dbReference>
<organism evidence="3 4">
    <name type="scientific">Tenacibaculum skagerrakense</name>
    <dbReference type="NCBI Taxonomy" id="186571"/>
    <lineage>
        <taxon>Bacteria</taxon>
        <taxon>Pseudomonadati</taxon>
        <taxon>Bacteroidota</taxon>
        <taxon>Flavobacteriia</taxon>
        <taxon>Flavobacteriales</taxon>
        <taxon>Flavobacteriaceae</taxon>
        <taxon>Tenacibaculum</taxon>
    </lineage>
</organism>
<reference evidence="3 4" key="1">
    <citation type="submission" date="2019-03" db="EMBL/GenBank/DDBJ databases">
        <title>Genomic Encyclopedia of Type Strains, Phase IV (KMG-IV): sequencing the most valuable type-strain genomes for metagenomic binning, comparative biology and taxonomic classification.</title>
        <authorList>
            <person name="Goeker M."/>
        </authorList>
    </citation>
    <scope>NUCLEOTIDE SEQUENCE [LARGE SCALE GENOMIC DNA]</scope>
    <source>
        <strain evidence="3 4">DSM 14836</strain>
    </source>
</reference>
<proteinExistence type="predicted"/>
<evidence type="ECO:0000313" key="3">
    <source>
        <dbReference type="EMBL" id="TCP23849.1"/>
    </source>
</evidence>
<gene>
    <name evidence="3" type="ORF">EV195_10714</name>
</gene>
<name>A0A4R2NPU2_9FLAO</name>
<keyword evidence="4" id="KW-1185">Reference proteome</keyword>
<dbReference type="PROSITE" id="PS51257">
    <property type="entry name" value="PROKAR_LIPOPROTEIN"/>
    <property type="match status" value="1"/>
</dbReference>
<comment type="caution">
    <text evidence="3">The sequence shown here is derived from an EMBL/GenBank/DDBJ whole genome shotgun (WGS) entry which is preliminary data.</text>
</comment>
<accession>A0A4R2NPU2</accession>
<feature type="domain" description="SbsA Ig-like" evidence="2">
    <location>
        <begin position="32"/>
        <end position="134"/>
    </location>
</feature>
<evidence type="ECO:0000256" key="1">
    <source>
        <dbReference type="ARBA" id="ARBA00022729"/>
    </source>
</evidence>
<keyword evidence="1" id="KW-0732">Signal</keyword>
<evidence type="ECO:0000259" key="2">
    <source>
        <dbReference type="Pfam" id="PF13205"/>
    </source>
</evidence>
<sequence length="538" mass="62461">MKFFKYLLFFISYIFILQSCARKGTPGGGPKDEDAPIMVVAKPAYESINFKGNSIRIYFDEYIVLKDLNKKLIISPPFKNPALITPQGTPSKYINIKILDTLKENTTYTFNFGDAIQDNNENNKLENFKYVFSTGNFIDSLTLKGSVIDVLAKKKEKNYNVLLYKIDSTYNDSIIYKKKPDYVTKTLDSVNFNFSNISEGKYRVFALEEETSNYLFNSKTDRIGFFDKEITLPKDSIIDSPITLFSEDQPYEFKRGKEIKKGKIQFGFTGKQEDIKVEMLSSVPSDFKSYYKLNKEKDSLNFWHTPVDLDSLNFIVTNKDNIDTTKVFLRKKQIDSLSVSTNIKSRSLHFKDTLTISTNTPIIDYDLEKFNLTVSDSIDLDFEVKKLAFDKLGVFFDMKTQSKYRLKLLPKAIKDLYNTQTKDTLNYLFITKQVEDYGSIIMDIQKEVEKPVIIELLANDKVEQRVYLTSSQKVEFTLLDPKKYTIKAIVDENENGVWDTGDYLLKRQPEEIIYFPQELELRANWILNEVMRIKKESP</sequence>
<dbReference type="RefSeq" id="WP_243693109.1">
    <property type="nucleotide sequence ID" value="NZ_SLXM01000007.1"/>
</dbReference>
<dbReference type="Proteomes" id="UP000294564">
    <property type="component" value="Unassembled WGS sequence"/>
</dbReference>
<protein>
    <submittedName>
        <fullName evidence="3">Ig-like domain-containing protein</fullName>
    </submittedName>
</protein>
<dbReference type="Pfam" id="PF13205">
    <property type="entry name" value="Big_5"/>
    <property type="match status" value="1"/>
</dbReference>
<dbReference type="AlphaFoldDB" id="A0A4R2NPU2"/>
<dbReference type="EMBL" id="SLXM01000007">
    <property type="protein sequence ID" value="TCP23849.1"/>
    <property type="molecule type" value="Genomic_DNA"/>
</dbReference>